<proteinExistence type="predicted"/>
<feature type="chain" id="PRO_5040230325" description="Outer membrane protein beta-barrel domain-containing protein" evidence="1">
    <location>
        <begin position="26"/>
        <end position="168"/>
    </location>
</feature>
<name>A0A9Q4JDJ7_BACFG</name>
<comment type="caution">
    <text evidence="2">The sequence shown here is derived from an EMBL/GenBank/DDBJ whole genome shotgun (WGS) entry which is preliminary data.</text>
</comment>
<sequence>MKILRLIGMLLVSVTVSINSLTCNAQNYKGSIEGGRTFHTDDIGMFSTTDIYTTHGVQLGSRFYIGAGVGVRLGDDYTSIPLYGSVRYTFLKKKISPFIDAKVGYSLLDAAGFYANPGAGVNWNFYKTLSVFLKVGYTYNSKAYGEAWNKDGDDVYPHGVSASIGFSF</sequence>
<dbReference type="Gene3D" id="2.40.160.20">
    <property type="match status" value="1"/>
</dbReference>
<organism evidence="2 3">
    <name type="scientific">Bacteroides fragilis</name>
    <dbReference type="NCBI Taxonomy" id="817"/>
    <lineage>
        <taxon>Bacteria</taxon>
        <taxon>Pseudomonadati</taxon>
        <taxon>Bacteroidota</taxon>
        <taxon>Bacteroidia</taxon>
        <taxon>Bacteroidales</taxon>
        <taxon>Bacteroidaceae</taxon>
        <taxon>Bacteroides</taxon>
    </lineage>
</organism>
<dbReference type="Proteomes" id="UP001079672">
    <property type="component" value="Unassembled WGS sequence"/>
</dbReference>
<evidence type="ECO:0000313" key="3">
    <source>
        <dbReference type="Proteomes" id="UP001079672"/>
    </source>
</evidence>
<dbReference type="InterPro" id="IPR011250">
    <property type="entry name" value="OMP/PagP_B-barrel"/>
</dbReference>
<accession>A0A9Q4JDJ7</accession>
<evidence type="ECO:0008006" key="4">
    <source>
        <dbReference type="Google" id="ProtNLM"/>
    </source>
</evidence>
<dbReference type="AlphaFoldDB" id="A0A9Q4JDJ7"/>
<dbReference type="SUPFAM" id="SSF56925">
    <property type="entry name" value="OMPA-like"/>
    <property type="match status" value="1"/>
</dbReference>
<dbReference type="GeneID" id="99671687"/>
<reference evidence="2" key="1">
    <citation type="submission" date="2022-12" db="EMBL/GenBank/DDBJ databases">
        <title>Development of a Multilocus Sequence Typing Scheme for Bacteroides fragilis Based on Whole Genome Sequencing Data and Clinical Application.</title>
        <authorList>
            <person name="Nielsen F.D."/>
            <person name="Justesen U.S."/>
        </authorList>
    </citation>
    <scope>NUCLEOTIDE SEQUENCE</scope>
    <source>
        <strain evidence="2">BF_AM_ODE_DK_2015_4</strain>
    </source>
</reference>
<evidence type="ECO:0000256" key="1">
    <source>
        <dbReference type="SAM" id="SignalP"/>
    </source>
</evidence>
<gene>
    <name evidence="2" type="ORF">O1433_01815</name>
</gene>
<feature type="signal peptide" evidence="1">
    <location>
        <begin position="1"/>
        <end position="25"/>
    </location>
</feature>
<protein>
    <recommendedName>
        <fullName evidence="4">Outer membrane protein beta-barrel domain-containing protein</fullName>
    </recommendedName>
</protein>
<dbReference type="EMBL" id="JAPTZU010000001">
    <property type="protein sequence ID" value="MCZ2686237.1"/>
    <property type="molecule type" value="Genomic_DNA"/>
</dbReference>
<keyword evidence="1" id="KW-0732">Signal</keyword>
<dbReference type="RefSeq" id="WP_032539296.1">
    <property type="nucleotide sequence ID" value="NZ_CP037440.1"/>
</dbReference>
<evidence type="ECO:0000313" key="2">
    <source>
        <dbReference type="EMBL" id="MCZ2686237.1"/>
    </source>
</evidence>